<gene>
    <name evidence="1" type="ORF">BpHYR1_030420</name>
</gene>
<name>A0A3M7SLV4_BRAPC</name>
<proteinExistence type="predicted"/>
<feature type="non-terminal residue" evidence="1">
    <location>
        <position position="1"/>
    </location>
</feature>
<accession>A0A3M7SLV4</accession>
<sequence>RIKELMGDFLNFANRKFIGHREQFEIVIGLIFNPMINTLFENLRIMTGTKKFPFMNNAKGWFVWGKEELKLNFLLFYD</sequence>
<organism evidence="1 2">
    <name type="scientific">Brachionus plicatilis</name>
    <name type="common">Marine rotifer</name>
    <name type="synonym">Brachionus muelleri</name>
    <dbReference type="NCBI Taxonomy" id="10195"/>
    <lineage>
        <taxon>Eukaryota</taxon>
        <taxon>Metazoa</taxon>
        <taxon>Spiralia</taxon>
        <taxon>Gnathifera</taxon>
        <taxon>Rotifera</taxon>
        <taxon>Eurotatoria</taxon>
        <taxon>Monogononta</taxon>
        <taxon>Pseudotrocha</taxon>
        <taxon>Ploima</taxon>
        <taxon>Brachionidae</taxon>
        <taxon>Brachionus</taxon>
    </lineage>
</organism>
<dbReference type="AlphaFoldDB" id="A0A3M7SLV4"/>
<keyword evidence="2" id="KW-1185">Reference proteome</keyword>
<evidence type="ECO:0000313" key="2">
    <source>
        <dbReference type="Proteomes" id="UP000276133"/>
    </source>
</evidence>
<evidence type="ECO:0000313" key="1">
    <source>
        <dbReference type="EMBL" id="RNA36773.1"/>
    </source>
</evidence>
<dbReference type="EMBL" id="REGN01001128">
    <property type="protein sequence ID" value="RNA36773.1"/>
    <property type="molecule type" value="Genomic_DNA"/>
</dbReference>
<reference evidence="1 2" key="1">
    <citation type="journal article" date="2018" name="Sci. Rep.">
        <title>Genomic signatures of local adaptation to the degree of environmental predictability in rotifers.</title>
        <authorList>
            <person name="Franch-Gras L."/>
            <person name="Hahn C."/>
            <person name="Garcia-Roger E.M."/>
            <person name="Carmona M.J."/>
            <person name="Serra M."/>
            <person name="Gomez A."/>
        </authorList>
    </citation>
    <scope>NUCLEOTIDE SEQUENCE [LARGE SCALE GENOMIC DNA]</scope>
    <source>
        <strain evidence="1">HYR1</strain>
    </source>
</reference>
<dbReference type="Proteomes" id="UP000276133">
    <property type="component" value="Unassembled WGS sequence"/>
</dbReference>
<comment type="caution">
    <text evidence="1">The sequence shown here is derived from an EMBL/GenBank/DDBJ whole genome shotgun (WGS) entry which is preliminary data.</text>
</comment>
<protein>
    <submittedName>
        <fullName evidence="1">Uncharacterized protein</fullName>
    </submittedName>
</protein>